<keyword evidence="3" id="KW-1185">Reference proteome</keyword>
<protein>
    <recommendedName>
        <fullName evidence="4">Ig-like domain-containing protein</fullName>
    </recommendedName>
</protein>
<reference evidence="2 3" key="1">
    <citation type="submission" date="2017-10" db="EMBL/GenBank/DDBJ databases">
        <title>Sequencing the genomes of 1000 actinobacteria strains.</title>
        <authorList>
            <person name="Klenk H.-P."/>
        </authorList>
    </citation>
    <scope>NUCLEOTIDE SEQUENCE [LARGE SCALE GENOMIC DNA]</scope>
    <source>
        <strain evidence="2 3">DSM 21838</strain>
    </source>
</reference>
<organism evidence="2 3">
    <name type="scientific">Georgenia soli</name>
    <dbReference type="NCBI Taxonomy" id="638953"/>
    <lineage>
        <taxon>Bacteria</taxon>
        <taxon>Bacillati</taxon>
        <taxon>Actinomycetota</taxon>
        <taxon>Actinomycetes</taxon>
        <taxon>Micrococcales</taxon>
        <taxon>Bogoriellaceae</taxon>
        <taxon>Georgenia</taxon>
    </lineage>
</organism>
<evidence type="ECO:0000256" key="1">
    <source>
        <dbReference type="SAM" id="SignalP"/>
    </source>
</evidence>
<dbReference type="Proteomes" id="UP000222106">
    <property type="component" value="Unassembled WGS sequence"/>
</dbReference>
<evidence type="ECO:0000313" key="3">
    <source>
        <dbReference type="Proteomes" id="UP000222106"/>
    </source>
</evidence>
<feature type="chain" id="PRO_5039611514" description="Ig-like domain-containing protein" evidence="1">
    <location>
        <begin position="25"/>
        <end position="129"/>
    </location>
</feature>
<comment type="caution">
    <text evidence="2">The sequence shown here is derived from an EMBL/GenBank/DDBJ whole genome shotgun (WGS) entry which is preliminary data.</text>
</comment>
<name>A0A2A9EKZ0_9MICO</name>
<dbReference type="EMBL" id="PDJI01000004">
    <property type="protein sequence ID" value="PFG39757.1"/>
    <property type="molecule type" value="Genomic_DNA"/>
</dbReference>
<keyword evidence="1" id="KW-0732">Signal</keyword>
<evidence type="ECO:0000313" key="2">
    <source>
        <dbReference type="EMBL" id="PFG39757.1"/>
    </source>
</evidence>
<feature type="signal peptide" evidence="1">
    <location>
        <begin position="1"/>
        <end position="24"/>
    </location>
</feature>
<proteinExistence type="predicted"/>
<sequence length="129" mass="13513">MRSAMLATAAWGLLVGCAVSPPPAGQTADLPFPTFQRADFAPEARLAGTLVIEDGCLAVDVENVITAAVALPETVTWDPDAETVTVDGAPFTVGDQVAFGGGSYEVSSIDLEHRCMRGDEVFFVHTVTD</sequence>
<dbReference type="AlphaFoldDB" id="A0A2A9EKZ0"/>
<gene>
    <name evidence="2" type="ORF">ATJ97_2270</name>
</gene>
<accession>A0A2A9EKZ0</accession>
<dbReference type="PROSITE" id="PS51257">
    <property type="entry name" value="PROKAR_LIPOPROTEIN"/>
    <property type="match status" value="1"/>
</dbReference>
<evidence type="ECO:0008006" key="4">
    <source>
        <dbReference type="Google" id="ProtNLM"/>
    </source>
</evidence>